<name>A0A1G9ZVP5_9BACT</name>
<dbReference type="InterPro" id="IPR051082">
    <property type="entry name" value="Pentapeptide-BTB/POZ_domain"/>
</dbReference>
<feature type="coiled-coil region" evidence="1">
    <location>
        <begin position="356"/>
        <end position="383"/>
    </location>
</feature>
<protein>
    <recommendedName>
        <fullName evidence="2">DUF2169 domain-containing protein</fullName>
    </recommendedName>
</protein>
<accession>A0A1G9ZVP5</accession>
<organism evidence="3 4">
    <name type="scientific">Desulfonauticus submarinus</name>
    <dbReference type="NCBI Taxonomy" id="206665"/>
    <lineage>
        <taxon>Bacteria</taxon>
        <taxon>Pseudomonadati</taxon>
        <taxon>Thermodesulfobacteriota</taxon>
        <taxon>Desulfovibrionia</taxon>
        <taxon>Desulfovibrionales</taxon>
        <taxon>Desulfonauticaceae</taxon>
        <taxon>Desulfonauticus</taxon>
    </lineage>
</organism>
<dbReference type="AlphaFoldDB" id="A0A1G9ZVP5"/>
<dbReference type="EMBL" id="FNIN01000001">
    <property type="protein sequence ID" value="SDN25011.1"/>
    <property type="molecule type" value="Genomic_DNA"/>
</dbReference>
<gene>
    <name evidence="3" type="ORF">SAMN04488516_101176</name>
</gene>
<evidence type="ECO:0000256" key="1">
    <source>
        <dbReference type="SAM" id="Coils"/>
    </source>
</evidence>
<dbReference type="PANTHER" id="PTHR14136:SF17">
    <property type="entry name" value="BTB_POZ DOMAIN-CONTAINING PROTEIN KCTD9"/>
    <property type="match status" value="1"/>
</dbReference>
<keyword evidence="4" id="KW-1185">Reference proteome</keyword>
<dbReference type="RefSeq" id="WP_159427663.1">
    <property type="nucleotide sequence ID" value="NZ_FNIN01000001.1"/>
</dbReference>
<reference evidence="3 4" key="1">
    <citation type="submission" date="2016-10" db="EMBL/GenBank/DDBJ databases">
        <authorList>
            <person name="de Groot N.N."/>
        </authorList>
    </citation>
    <scope>NUCLEOTIDE SEQUENCE [LARGE SCALE GENOMIC DNA]</scope>
    <source>
        <strain evidence="3 4">DSM 15269</strain>
    </source>
</reference>
<dbReference type="STRING" id="206665.SAMN04488516_101176"/>
<dbReference type="SUPFAM" id="SSF141571">
    <property type="entry name" value="Pentapeptide repeat-like"/>
    <property type="match status" value="2"/>
</dbReference>
<proteinExistence type="predicted"/>
<dbReference type="Gene3D" id="2.160.20.80">
    <property type="entry name" value="E3 ubiquitin-protein ligase SopA"/>
    <property type="match status" value="3"/>
</dbReference>
<feature type="domain" description="DUF2169" evidence="2">
    <location>
        <begin position="23"/>
        <end position="305"/>
    </location>
</feature>
<dbReference type="PANTHER" id="PTHR14136">
    <property type="entry name" value="BTB_POZ DOMAIN-CONTAINING PROTEIN KCTD9"/>
    <property type="match status" value="1"/>
</dbReference>
<dbReference type="Pfam" id="PF09937">
    <property type="entry name" value="DUF2169"/>
    <property type="match status" value="1"/>
</dbReference>
<dbReference type="InterPro" id="IPR001646">
    <property type="entry name" value="5peptide_repeat"/>
</dbReference>
<dbReference type="InterPro" id="IPR018683">
    <property type="entry name" value="DUF2169"/>
</dbReference>
<dbReference type="Pfam" id="PF00805">
    <property type="entry name" value="Pentapeptide"/>
    <property type="match status" value="4"/>
</dbReference>
<evidence type="ECO:0000313" key="3">
    <source>
        <dbReference type="EMBL" id="SDN25011.1"/>
    </source>
</evidence>
<dbReference type="Proteomes" id="UP000199602">
    <property type="component" value="Unassembled WGS sequence"/>
</dbReference>
<keyword evidence="1" id="KW-0175">Coiled coil</keyword>
<dbReference type="OrthoDB" id="233093at2"/>
<evidence type="ECO:0000259" key="2">
    <source>
        <dbReference type="Pfam" id="PF09937"/>
    </source>
</evidence>
<evidence type="ECO:0000313" key="4">
    <source>
        <dbReference type="Proteomes" id="UP000199602"/>
    </source>
</evidence>
<sequence length="1239" mass="141689">MRVIKDIHHGLLLNRFEIENKCYLVISILIFFDFDKPNYPLSEQEMWKFVQSYLGKEAILDSGMPKIKGEIIVYGSCFPPEGTAKVSTVGFGIKGIRKKLAVFGDRFWERKGGISIISEPKPFKEMPITWDRAFGGKEYKMNPLGKGIDPVILPNGREIVPLPNLEDPDHLIGSPADRPNPICFAPIDMMWPQRFKKQGTYDKKWLRERWPFYPEDMDWSFFNCASEDQQRDGFFRGGEEFFIENMHPERPKIVSQIPALRQKCFVNKLKDLDNPEGETLFQEVETKIDTLILFPHALKGIALWRGTVEVLDDEALDVLHIFVATENLLDNAKDIDYYYKIFQKKRKGEIDDLPEVQEAEVMLKKAEKELEIAKKELKELPKKINDSILRGLGERPKQSFTPNEIIKSALENIENSEQFFGKTELDLQGLREEFGHIVKIESINMKNTMQENIGKIKETVKTFGQELNAINKNVQASKEEIKSKFEAGLKGGIKDKIVEIKDFLDFLDKKEDPWLLSGMEFLQECRLQLLKDKEKMEILTKIGFSDYTVKWAWLGFNQKDRQYKGSLWGLDQEEIFIPKGLVIPYFEKDTLKKLVIRPDIIPDNSKDVLVPGSKEKNYLLSTAVVEGIVVVVKEEFEALLLHQEIWDIALVVVISNPKEEVDKNTESLLQQASCILIPEYSVDYIQACKEKFSQLDSIVMPDKINNIILMKSKNIDLRKWFLSVIRPDIKKELIDLAKAENINLEEEFLFSFDLVSKRVNNVIKKDTNTEKIEELKNLKNEIIANIKDKLRKIGVSDKTLEDITKDSEESKKSSEEFIFSAREKLSHIIKKTKMKLESSGFLTENSKKILEEIENTHLNALQNAQVKLQDAKQKIQNTEELFSKTDYKPNWAKELIADNIKLKEYYEKLTREKVIELYNKGESFAGKDISGVDLSRLHLDGADFSSSLLEGTIFKESSLNNANFSKAIASNTDFSNASLENANLEKGIFDNAKFINANLRGANLREVFAEKADFEGADISKADLQGISFIEAKLKGIKGKEIKADGGVFLQVEASKGIFTGADFKKALFSKASLEESDFSESKVCSTIFTEVKANKTKFIKADLYNSRIINKSDFSESDFVGAKANRSCWMKSKLSDSDFKGSLLDQTLVQECDVSRSSLRGVCAKKARFERSDFSKSDMEGINLFQGSLRKARLNNTNLKKANLYGVEFYKTKVKNINLENTNLKKTKLEGREQTIHD</sequence>
<feature type="coiled-coil region" evidence="1">
    <location>
        <begin position="854"/>
        <end position="912"/>
    </location>
</feature>